<evidence type="ECO:0000256" key="1">
    <source>
        <dbReference type="SAM" id="Phobius"/>
    </source>
</evidence>
<reference evidence="2 3" key="1">
    <citation type="journal article" date="2014" name="Antonie Van Leeuwenhoek">
        <title>Hyphomonas beringensis sp. nov. and Hyphomonas chukchiensis sp. nov., isolated from surface seawater of the Bering Sea and Chukchi Sea.</title>
        <authorList>
            <person name="Li C."/>
            <person name="Lai Q."/>
            <person name="Li G."/>
            <person name="Dong C."/>
            <person name="Wang J."/>
            <person name="Liao Y."/>
            <person name="Shao Z."/>
        </authorList>
    </citation>
    <scope>NUCLEOTIDE SEQUENCE [LARGE SCALE GENOMIC DNA]</scope>
    <source>
        <strain evidence="2 3">VP2</strain>
    </source>
</reference>
<sequence>MDRLFPEITSVGDVMRLAKGGAIAGLVFVCLILLDSFLGGSAFGGSGAGLQGAGASPAIQLLLTGAEIAVILVLAWRVSTGRGLVSAILLMALFFLCALSGIDGGLFGVAWTIAYFGLGLLMLNAIRACLRHDAFMAEAARTN</sequence>
<dbReference type="PATRIC" id="fig|1280952.3.peg.1833"/>
<dbReference type="OrthoDB" id="7620147at2"/>
<feature type="transmembrane region" description="Helical" evidence="1">
    <location>
        <begin position="21"/>
        <end position="38"/>
    </location>
</feature>
<evidence type="ECO:0000313" key="2">
    <source>
        <dbReference type="EMBL" id="KCZ88531.1"/>
    </source>
</evidence>
<feature type="transmembrane region" description="Helical" evidence="1">
    <location>
        <begin position="108"/>
        <end position="126"/>
    </location>
</feature>
<evidence type="ECO:0000313" key="3">
    <source>
        <dbReference type="Proteomes" id="UP000024816"/>
    </source>
</evidence>
<feature type="transmembrane region" description="Helical" evidence="1">
    <location>
        <begin position="83"/>
        <end position="102"/>
    </location>
</feature>
<feature type="transmembrane region" description="Helical" evidence="1">
    <location>
        <begin position="58"/>
        <end position="76"/>
    </location>
</feature>
<protein>
    <submittedName>
        <fullName evidence="2">Uncharacterized protein</fullName>
    </submittedName>
</protein>
<dbReference type="Proteomes" id="UP000024816">
    <property type="component" value="Unassembled WGS sequence"/>
</dbReference>
<gene>
    <name evidence="2" type="ORF">HJA_09189</name>
</gene>
<keyword evidence="1" id="KW-0472">Membrane</keyword>
<organism evidence="2 3">
    <name type="scientific">Hyphomonas jannaschiana VP2</name>
    <dbReference type="NCBI Taxonomy" id="1280952"/>
    <lineage>
        <taxon>Bacteria</taxon>
        <taxon>Pseudomonadati</taxon>
        <taxon>Pseudomonadota</taxon>
        <taxon>Alphaproteobacteria</taxon>
        <taxon>Hyphomonadales</taxon>
        <taxon>Hyphomonadaceae</taxon>
        <taxon>Hyphomonas</taxon>
    </lineage>
</organism>
<dbReference type="RefSeq" id="WP_035581280.1">
    <property type="nucleotide sequence ID" value="NZ_ARYJ01000005.1"/>
</dbReference>
<keyword evidence="1" id="KW-0812">Transmembrane</keyword>
<keyword evidence="1" id="KW-1133">Transmembrane helix</keyword>
<accession>A0A059FDC8</accession>
<dbReference type="AlphaFoldDB" id="A0A059FDC8"/>
<keyword evidence="3" id="KW-1185">Reference proteome</keyword>
<proteinExistence type="predicted"/>
<dbReference type="STRING" id="1280952.HJA_09189"/>
<dbReference type="EMBL" id="ARYJ01000005">
    <property type="protein sequence ID" value="KCZ88531.1"/>
    <property type="molecule type" value="Genomic_DNA"/>
</dbReference>
<name>A0A059FDC8_9PROT</name>
<comment type="caution">
    <text evidence="2">The sequence shown here is derived from an EMBL/GenBank/DDBJ whole genome shotgun (WGS) entry which is preliminary data.</text>
</comment>